<comment type="caution">
    <text evidence="2">The sequence shown here is derived from an EMBL/GenBank/DDBJ whole genome shotgun (WGS) entry which is preliminary data.</text>
</comment>
<keyword evidence="1" id="KW-1133">Transmembrane helix</keyword>
<evidence type="ECO:0000313" key="2">
    <source>
        <dbReference type="EMBL" id="MBP2185723.1"/>
    </source>
</evidence>
<sequence length="121" mass="12788">MSAVLGVVRGFVTVHAVAVFGQPVFAGGYLVGDYDMLALHALGADLVSYLGLAQLVPAALLWRREGTRWPFWASLLLVLGETGQYFAGLAGALDLHLPLGVALVALASIMLVAIWRTGARQ</sequence>
<proteinExistence type="predicted"/>
<keyword evidence="1" id="KW-0472">Membrane</keyword>
<feature type="transmembrane region" description="Helical" evidence="1">
    <location>
        <begin position="69"/>
        <end position="89"/>
    </location>
</feature>
<dbReference type="Proteomes" id="UP000741013">
    <property type="component" value="Unassembled WGS sequence"/>
</dbReference>
<gene>
    <name evidence="2" type="ORF">JOM49_007249</name>
</gene>
<organism evidence="2 3">
    <name type="scientific">Amycolatopsis magusensis</name>
    <dbReference type="NCBI Taxonomy" id="882444"/>
    <lineage>
        <taxon>Bacteria</taxon>
        <taxon>Bacillati</taxon>
        <taxon>Actinomycetota</taxon>
        <taxon>Actinomycetes</taxon>
        <taxon>Pseudonocardiales</taxon>
        <taxon>Pseudonocardiaceae</taxon>
        <taxon>Amycolatopsis</taxon>
    </lineage>
</organism>
<reference evidence="2 3" key="1">
    <citation type="submission" date="2021-03" db="EMBL/GenBank/DDBJ databases">
        <title>Sequencing the genomes of 1000 actinobacteria strains.</title>
        <authorList>
            <person name="Klenk H.-P."/>
        </authorList>
    </citation>
    <scope>NUCLEOTIDE SEQUENCE [LARGE SCALE GENOMIC DNA]</scope>
    <source>
        <strain evidence="2 3">DSM 45510</strain>
    </source>
</reference>
<evidence type="ECO:0000256" key="1">
    <source>
        <dbReference type="SAM" id="Phobius"/>
    </source>
</evidence>
<protein>
    <submittedName>
        <fullName evidence="2">Uncharacterized protein</fullName>
    </submittedName>
</protein>
<feature type="transmembrane region" description="Helical" evidence="1">
    <location>
        <begin position="37"/>
        <end position="62"/>
    </location>
</feature>
<keyword evidence="1" id="KW-0812">Transmembrane</keyword>
<name>A0ABS4Q3Q1_9PSEU</name>
<accession>A0ABS4Q3Q1</accession>
<keyword evidence="3" id="KW-1185">Reference proteome</keyword>
<dbReference type="EMBL" id="JAGGMS010000001">
    <property type="protein sequence ID" value="MBP2185723.1"/>
    <property type="molecule type" value="Genomic_DNA"/>
</dbReference>
<dbReference type="RefSeq" id="WP_209668573.1">
    <property type="nucleotide sequence ID" value="NZ_JAGGMS010000001.1"/>
</dbReference>
<feature type="transmembrane region" description="Helical" evidence="1">
    <location>
        <begin position="95"/>
        <end position="115"/>
    </location>
</feature>
<evidence type="ECO:0000313" key="3">
    <source>
        <dbReference type="Proteomes" id="UP000741013"/>
    </source>
</evidence>